<evidence type="ECO:0000256" key="6">
    <source>
        <dbReference type="SAM" id="MobiDB-lite"/>
    </source>
</evidence>
<dbReference type="GO" id="GO:0044027">
    <property type="term" value="P:negative regulation of gene expression via chromosomal CpG island methylation"/>
    <property type="evidence" value="ECO:0007669"/>
    <property type="project" value="TreeGrafter"/>
</dbReference>
<dbReference type="GO" id="GO:0003886">
    <property type="term" value="F:DNA (cytosine-5-)-methyltransferase activity"/>
    <property type="evidence" value="ECO:0007669"/>
    <property type="project" value="UniProtKB-EC"/>
</dbReference>
<feature type="region of interest" description="Disordered" evidence="6">
    <location>
        <begin position="1"/>
        <end position="25"/>
    </location>
</feature>
<dbReference type="InterPro" id="IPR029063">
    <property type="entry name" value="SAM-dependent_MTases_sf"/>
</dbReference>
<dbReference type="EMBL" id="PKMF04000052">
    <property type="protein sequence ID" value="KAK7854676.1"/>
    <property type="molecule type" value="Genomic_DNA"/>
</dbReference>
<evidence type="ECO:0000256" key="2">
    <source>
        <dbReference type="ARBA" id="ARBA00022603"/>
    </source>
</evidence>
<dbReference type="PROSITE" id="PS51679">
    <property type="entry name" value="SAM_MT_C5"/>
    <property type="match status" value="1"/>
</dbReference>
<feature type="active site" evidence="5">
    <location>
        <position position="69"/>
    </location>
</feature>
<dbReference type="GO" id="GO:0032259">
    <property type="term" value="P:methylation"/>
    <property type="evidence" value="ECO:0007669"/>
    <property type="project" value="UniProtKB-KW"/>
</dbReference>
<reference evidence="7 8" key="1">
    <citation type="journal article" date="2018" name="Sci. Data">
        <title>The draft genome sequence of cork oak.</title>
        <authorList>
            <person name="Ramos A.M."/>
            <person name="Usie A."/>
            <person name="Barbosa P."/>
            <person name="Barros P.M."/>
            <person name="Capote T."/>
            <person name="Chaves I."/>
            <person name="Simoes F."/>
            <person name="Abreu I."/>
            <person name="Carrasquinho I."/>
            <person name="Faro C."/>
            <person name="Guimaraes J.B."/>
            <person name="Mendonca D."/>
            <person name="Nobrega F."/>
            <person name="Rodrigues L."/>
            <person name="Saibo N.J.M."/>
            <person name="Varela M.C."/>
            <person name="Egas C."/>
            <person name="Matos J."/>
            <person name="Miguel C.M."/>
            <person name="Oliveira M.M."/>
            <person name="Ricardo C.P."/>
            <person name="Goncalves S."/>
        </authorList>
    </citation>
    <scope>NUCLEOTIDE SEQUENCE [LARGE SCALE GENOMIC DNA]</scope>
    <source>
        <strain evidence="8">cv. HL8</strain>
    </source>
</reference>
<proteinExistence type="inferred from homology"/>
<comment type="caution">
    <text evidence="7">The sequence shown here is derived from an EMBL/GenBank/DDBJ whole genome shotgun (WGS) entry which is preliminary data.</text>
</comment>
<keyword evidence="2 5" id="KW-0489">Methyltransferase</keyword>
<name>A0AAW0LW85_QUESU</name>
<accession>A0AAW0LW85</accession>
<dbReference type="GO" id="GO:0003677">
    <property type="term" value="F:DNA binding"/>
    <property type="evidence" value="ECO:0007669"/>
    <property type="project" value="TreeGrafter"/>
</dbReference>
<dbReference type="Pfam" id="PF00145">
    <property type="entry name" value="DNA_methylase"/>
    <property type="match status" value="1"/>
</dbReference>
<comment type="similarity">
    <text evidence="5">Belongs to the class I-like SAM-binding methyltransferase superfamily. C5-methyltransferase family.</text>
</comment>
<dbReference type="InterPro" id="IPR050390">
    <property type="entry name" value="C5-Methyltransferase"/>
</dbReference>
<evidence type="ECO:0000256" key="3">
    <source>
        <dbReference type="ARBA" id="ARBA00022679"/>
    </source>
</evidence>
<organism evidence="7 8">
    <name type="scientific">Quercus suber</name>
    <name type="common">Cork oak</name>
    <dbReference type="NCBI Taxonomy" id="58331"/>
    <lineage>
        <taxon>Eukaryota</taxon>
        <taxon>Viridiplantae</taxon>
        <taxon>Streptophyta</taxon>
        <taxon>Embryophyta</taxon>
        <taxon>Tracheophyta</taxon>
        <taxon>Spermatophyta</taxon>
        <taxon>Magnoliopsida</taxon>
        <taxon>eudicotyledons</taxon>
        <taxon>Gunneridae</taxon>
        <taxon>Pentapetalae</taxon>
        <taxon>rosids</taxon>
        <taxon>fabids</taxon>
        <taxon>Fagales</taxon>
        <taxon>Fagaceae</taxon>
        <taxon>Quercus</taxon>
    </lineage>
</organism>
<evidence type="ECO:0000256" key="5">
    <source>
        <dbReference type="PROSITE-ProRule" id="PRU01016"/>
    </source>
</evidence>
<dbReference type="EC" id="2.1.1.37" evidence="1"/>
<dbReference type="InterPro" id="IPR001525">
    <property type="entry name" value="C5_MeTfrase"/>
</dbReference>
<keyword evidence="8" id="KW-1185">Reference proteome</keyword>
<keyword evidence="3 5" id="KW-0808">Transferase</keyword>
<sequence length="379" mass="42862">MAKKSKEREKDELISSLVSNKRRKAKRDTTNSDVCFFGNPLSAAEARRRWPHRYQSKGDIDIICGGPPCQGVSGFNRFRNKEAPLDDVKNHQLLVFMDIIDYLKPRYVLMENIVDILKFAGGFLGRYAKARLGMMAAGSYGLPQFRMRDIHVRSDNDDSCMMQEALCLEDAISDLPPVHVVSYMADVQSVPQPSMLYDHRPYKLNKDDLYRVCLIPKKKGANFRNLRGVLVGQDKKVECDSSIPREMLPSGKPLVPEYAMTYVKGKSKKPFGRLWWDEIVPTVVTRAEPHNQAILHPVQDRVLTIRENARLQGFPDCYQIYGPFKERYVQVGNTVAIPVALALGYTFGLACQGLSDDRPVTTLPLKFPKCLARSSSAQT</sequence>
<dbReference type="Proteomes" id="UP000237347">
    <property type="component" value="Unassembled WGS sequence"/>
</dbReference>
<dbReference type="SUPFAM" id="SSF53335">
    <property type="entry name" value="S-adenosyl-L-methionine-dependent methyltransferases"/>
    <property type="match status" value="1"/>
</dbReference>
<evidence type="ECO:0000256" key="4">
    <source>
        <dbReference type="ARBA" id="ARBA00022691"/>
    </source>
</evidence>
<dbReference type="Gene3D" id="3.40.50.150">
    <property type="entry name" value="Vaccinia Virus protein VP39"/>
    <property type="match status" value="1"/>
</dbReference>
<feature type="compositionally biased region" description="Basic and acidic residues" evidence="6">
    <location>
        <begin position="1"/>
        <end position="13"/>
    </location>
</feature>
<dbReference type="AlphaFoldDB" id="A0AAW0LW85"/>
<keyword evidence="4 5" id="KW-0949">S-adenosyl-L-methionine</keyword>
<evidence type="ECO:0000313" key="8">
    <source>
        <dbReference type="Proteomes" id="UP000237347"/>
    </source>
</evidence>
<dbReference type="Gene3D" id="3.90.120.10">
    <property type="entry name" value="DNA Methylase, subunit A, domain 2"/>
    <property type="match status" value="1"/>
</dbReference>
<protein>
    <recommendedName>
        <fullName evidence="1">DNA (cytosine-5-)-methyltransferase</fullName>
        <ecNumber evidence="1">2.1.1.37</ecNumber>
    </recommendedName>
</protein>
<gene>
    <name evidence="7" type="primary">DMT105_3</name>
    <name evidence="7" type="ORF">CFP56_031014</name>
</gene>
<evidence type="ECO:0000313" key="7">
    <source>
        <dbReference type="EMBL" id="KAK7854676.1"/>
    </source>
</evidence>
<evidence type="ECO:0000256" key="1">
    <source>
        <dbReference type="ARBA" id="ARBA00011975"/>
    </source>
</evidence>
<dbReference type="GO" id="GO:0005634">
    <property type="term" value="C:nucleus"/>
    <property type="evidence" value="ECO:0007669"/>
    <property type="project" value="TreeGrafter"/>
</dbReference>
<dbReference type="PANTHER" id="PTHR10629:SF42">
    <property type="entry name" value="DNA (CYTOSINE-5)-METHYLTRANSFERASE CMT1-RELATED"/>
    <property type="match status" value="1"/>
</dbReference>
<dbReference type="PANTHER" id="PTHR10629">
    <property type="entry name" value="CYTOSINE-SPECIFIC METHYLTRANSFERASE"/>
    <property type="match status" value="1"/>
</dbReference>